<reference evidence="1" key="1">
    <citation type="journal article" date="2023" name="G3 (Bethesda)">
        <title>Whole genome assembly and annotation of the endangered Caribbean coral Acropora cervicornis.</title>
        <authorList>
            <person name="Selwyn J.D."/>
            <person name="Vollmer S.V."/>
        </authorList>
    </citation>
    <scope>NUCLEOTIDE SEQUENCE</scope>
    <source>
        <strain evidence="1">K2</strain>
    </source>
</reference>
<proteinExistence type="predicted"/>
<organism evidence="1 2">
    <name type="scientific">Acropora cervicornis</name>
    <name type="common">Staghorn coral</name>
    <dbReference type="NCBI Taxonomy" id="6130"/>
    <lineage>
        <taxon>Eukaryota</taxon>
        <taxon>Metazoa</taxon>
        <taxon>Cnidaria</taxon>
        <taxon>Anthozoa</taxon>
        <taxon>Hexacorallia</taxon>
        <taxon>Scleractinia</taxon>
        <taxon>Astrocoeniina</taxon>
        <taxon>Acroporidae</taxon>
        <taxon>Acropora</taxon>
    </lineage>
</organism>
<name>A0AAD9R2D7_ACRCE</name>
<evidence type="ECO:0000313" key="1">
    <source>
        <dbReference type="EMBL" id="KAK2571843.1"/>
    </source>
</evidence>
<dbReference type="EMBL" id="JARQWQ010000005">
    <property type="protein sequence ID" value="KAK2571843.1"/>
    <property type="molecule type" value="Genomic_DNA"/>
</dbReference>
<dbReference type="Proteomes" id="UP001249851">
    <property type="component" value="Unassembled WGS sequence"/>
</dbReference>
<evidence type="ECO:0000313" key="2">
    <source>
        <dbReference type="Proteomes" id="UP001249851"/>
    </source>
</evidence>
<accession>A0AAD9R2D7</accession>
<protein>
    <submittedName>
        <fullName evidence="1">Uncharacterized protein</fullName>
    </submittedName>
</protein>
<sequence>MASVEGNGFKLEDDIGAKISGFRKEYDNDRDSRDDYGKYYIWVVGNTRKVTAQETGIEAETGVVDHGQGPGVPTGIVEVLEVDGIVEDTTKEGRKARRISITTTEEKKKEGKFVG</sequence>
<reference evidence="1" key="2">
    <citation type="journal article" date="2023" name="Science">
        <title>Genomic signatures of disease resistance in endangered staghorn corals.</title>
        <authorList>
            <person name="Vollmer S.V."/>
            <person name="Selwyn J.D."/>
            <person name="Despard B.A."/>
            <person name="Roesel C.L."/>
        </authorList>
    </citation>
    <scope>NUCLEOTIDE SEQUENCE</scope>
    <source>
        <strain evidence="1">K2</strain>
    </source>
</reference>
<dbReference type="AlphaFoldDB" id="A0AAD9R2D7"/>
<comment type="caution">
    <text evidence="1">The sequence shown here is derived from an EMBL/GenBank/DDBJ whole genome shotgun (WGS) entry which is preliminary data.</text>
</comment>
<keyword evidence="2" id="KW-1185">Reference proteome</keyword>
<gene>
    <name evidence="1" type="ORF">P5673_003249</name>
</gene>